<keyword evidence="2" id="KW-0694">RNA-binding</keyword>
<evidence type="ECO:0000313" key="5">
    <source>
        <dbReference type="Proteomes" id="UP001652625"/>
    </source>
</evidence>
<evidence type="ECO:0000256" key="2">
    <source>
        <dbReference type="ARBA" id="ARBA00022884"/>
    </source>
</evidence>
<evidence type="ECO:0000256" key="1">
    <source>
        <dbReference type="ARBA" id="ARBA00006151"/>
    </source>
</evidence>
<feature type="compositionally biased region" description="Basic and acidic residues" evidence="3">
    <location>
        <begin position="85"/>
        <end position="100"/>
    </location>
</feature>
<comment type="similarity">
    <text evidence="1">Belongs to the SLBP family.</text>
</comment>
<dbReference type="Pfam" id="PF15247">
    <property type="entry name" value="SLBP_RNA_bind"/>
    <property type="match status" value="1"/>
</dbReference>
<dbReference type="InterPro" id="IPR029344">
    <property type="entry name" value="SLBP_RNA_bind"/>
</dbReference>
<protein>
    <submittedName>
        <fullName evidence="6">Uncharacterized protein LOC136071843 isoform X1</fullName>
    </submittedName>
</protein>
<dbReference type="InterPro" id="IPR026502">
    <property type="entry name" value="SLBP1/SLBP2"/>
</dbReference>
<dbReference type="RefSeq" id="XP_065653395.1">
    <property type="nucleotide sequence ID" value="XM_065797323.1"/>
</dbReference>
<name>A0ABM4BW04_HYDVU</name>
<proteinExistence type="inferred from homology"/>
<evidence type="ECO:0000313" key="6">
    <source>
        <dbReference type="RefSeq" id="XP_065653395.1"/>
    </source>
</evidence>
<sequence length="393" mass="45790">MEIKDVRIEQEYHKSNKRNFMKTELKSWADIMDEEERCQNSKKRSDFNNPQLNKKKQKCDFPKTSKDISYSIKHHPDYTVFVPVEKNKDSKIQDNEKSSLNDDLLNNKRSYQQSNKEVKRQRVDVKSNNIGNENLKKTVDTTSKNDSKNDVKTDTTSKNAGKNDVKTDTTSKNAGKNDVKTDTTSKNAGKNESIEKDEKKVKNLEKQNTNNTEVYRKYIAEVSRRGDMADLKTNKNSNRYFIKTADTTSKSSTSKKDSKLIETDEQRIKNREKQIAIGKNTEGYKKYIAEVPRSDRTPVHPWTPDKYSVCSTRSWQGVMRIWRRKLHYWDPPHLVKEFETQKFCNVAAQSFDDRKDSEECNLSDESEHTYGKLDDFSSLTEEEVLFGTSVENY</sequence>
<gene>
    <name evidence="6" type="primary">LOC136071843</name>
</gene>
<evidence type="ECO:0000256" key="3">
    <source>
        <dbReference type="SAM" id="MobiDB-lite"/>
    </source>
</evidence>
<feature type="compositionally biased region" description="Basic and acidic residues" evidence="3">
    <location>
        <begin position="192"/>
        <end position="205"/>
    </location>
</feature>
<keyword evidence="5" id="KW-1185">Reference proteome</keyword>
<feature type="compositionally biased region" description="Basic and acidic residues" evidence="3">
    <location>
        <begin position="37"/>
        <end position="46"/>
    </location>
</feature>
<feature type="region of interest" description="Disordered" evidence="3">
    <location>
        <begin position="35"/>
        <end position="68"/>
    </location>
</feature>
<reference evidence="6" key="1">
    <citation type="submission" date="2025-08" db="UniProtKB">
        <authorList>
            <consortium name="RefSeq"/>
        </authorList>
    </citation>
    <scope>IDENTIFICATION</scope>
</reference>
<evidence type="ECO:0000259" key="4">
    <source>
        <dbReference type="Pfam" id="PF15247"/>
    </source>
</evidence>
<feature type="compositionally biased region" description="Basic and acidic residues" evidence="3">
    <location>
        <begin position="134"/>
        <end position="183"/>
    </location>
</feature>
<feature type="domain" description="Histone RNA hairpin-binding protein RNA-binding" evidence="4">
    <location>
        <begin position="263"/>
        <end position="331"/>
    </location>
</feature>
<dbReference type="InterPro" id="IPR038294">
    <property type="entry name" value="SLBP_RNA_bind_sf"/>
</dbReference>
<dbReference type="GeneID" id="136071843"/>
<dbReference type="PANTHER" id="PTHR17408:SF0">
    <property type="entry name" value="HISTONE RNA HAIRPIN-BINDING PROTEIN"/>
    <property type="match status" value="1"/>
</dbReference>
<dbReference type="Proteomes" id="UP001652625">
    <property type="component" value="Chromosome 05"/>
</dbReference>
<organism evidence="5 6">
    <name type="scientific">Hydra vulgaris</name>
    <name type="common">Hydra</name>
    <name type="synonym">Hydra attenuata</name>
    <dbReference type="NCBI Taxonomy" id="6087"/>
    <lineage>
        <taxon>Eukaryota</taxon>
        <taxon>Metazoa</taxon>
        <taxon>Cnidaria</taxon>
        <taxon>Hydrozoa</taxon>
        <taxon>Hydroidolina</taxon>
        <taxon>Anthoathecata</taxon>
        <taxon>Aplanulata</taxon>
        <taxon>Hydridae</taxon>
        <taxon>Hydra</taxon>
    </lineage>
</organism>
<accession>A0ABM4BW04</accession>
<feature type="region of interest" description="Disordered" evidence="3">
    <location>
        <begin position="83"/>
        <end position="208"/>
    </location>
</feature>
<dbReference type="PANTHER" id="PTHR17408">
    <property type="entry name" value="HISTONE RNA HAIRPIN-BINDING PROTEIN"/>
    <property type="match status" value="1"/>
</dbReference>
<dbReference type="Gene3D" id="1.10.8.1120">
    <property type="entry name" value="Histone RNA hairpin-binding protein RNA-binding domain"/>
    <property type="match status" value="1"/>
</dbReference>
<feature type="compositionally biased region" description="Basic and acidic residues" evidence="3">
    <location>
        <begin position="116"/>
        <end position="125"/>
    </location>
</feature>